<feature type="domain" description="RNA polymerase sigma factor 70 region 4 type 2" evidence="5">
    <location>
        <begin position="227"/>
        <end position="278"/>
    </location>
</feature>
<gene>
    <name evidence="6" type="ORF">Fuma_02849</name>
</gene>
<evidence type="ECO:0000256" key="4">
    <source>
        <dbReference type="ARBA" id="ARBA00023163"/>
    </source>
</evidence>
<dbReference type="RefSeq" id="WP_145944174.1">
    <property type="nucleotide sequence ID" value="NZ_CP017641.1"/>
</dbReference>
<name>A0A1P8WGR4_9PLAN</name>
<dbReference type="KEGG" id="fmr:Fuma_02849"/>
<dbReference type="InterPro" id="IPR013324">
    <property type="entry name" value="RNA_pol_sigma_r3/r4-like"/>
</dbReference>
<dbReference type="PANTHER" id="PTHR43133">
    <property type="entry name" value="RNA POLYMERASE ECF-TYPE SIGMA FACTO"/>
    <property type="match status" value="1"/>
</dbReference>
<evidence type="ECO:0000313" key="7">
    <source>
        <dbReference type="Proteomes" id="UP000187735"/>
    </source>
</evidence>
<dbReference type="EMBL" id="CP017641">
    <property type="protein sequence ID" value="APZ93232.1"/>
    <property type="molecule type" value="Genomic_DNA"/>
</dbReference>
<keyword evidence="3" id="KW-0238">DNA-binding</keyword>
<dbReference type="Pfam" id="PF08281">
    <property type="entry name" value="Sigma70_r4_2"/>
    <property type="match status" value="1"/>
</dbReference>
<dbReference type="AlphaFoldDB" id="A0A1P8WGR4"/>
<organism evidence="6 7">
    <name type="scientific">Fuerstiella marisgermanici</name>
    <dbReference type="NCBI Taxonomy" id="1891926"/>
    <lineage>
        <taxon>Bacteria</taxon>
        <taxon>Pseudomonadati</taxon>
        <taxon>Planctomycetota</taxon>
        <taxon>Planctomycetia</taxon>
        <taxon>Planctomycetales</taxon>
        <taxon>Planctomycetaceae</taxon>
        <taxon>Fuerstiella</taxon>
    </lineage>
</organism>
<evidence type="ECO:0000256" key="2">
    <source>
        <dbReference type="ARBA" id="ARBA00023082"/>
    </source>
</evidence>
<reference evidence="6 7" key="1">
    <citation type="journal article" date="2016" name="Front. Microbiol.">
        <title>Fuerstia marisgermanicae gen. nov., sp. nov., an Unusual Member of the Phylum Planctomycetes from the German Wadden Sea.</title>
        <authorList>
            <person name="Kohn T."/>
            <person name="Heuer A."/>
            <person name="Jogler M."/>
            <person name="Vollmers J."/>
            <person name="Boedeker C."/>
            <person name="Bunk B."/>
            <person name="Rast P."/>
            <person name="Borchert D."/>
            <person name="Glockner I."/>
            <person name="Freese H.M."/>
            <person name="Klenk H.P."/>
            <person name="Overmann J."/>
            <person name="Kaster A.K."/>
            <person name="Rohde M."/>
            <person name="Wiegand S."/>
            <person name="Jogler C."/>
        </authorList>
    </citation>
    <scope>NUCLEOTIDE SEQUENCE [LARGE SCALE GENOMIC DNA]</scope>
    <source>
        <strain evidence="6 7">NH11</strain>
    </source>
</reference>
<evidence type="ECO:0000256" key="1">
    <source>
        <dbReference type="ARBA" id="ARBA00023015"/>
    </source>
</evidence>
<dbReference type="Gene3D" id="1.10.10.10">
    <property type="entry name" value="Winged helix-like DNA-binding domain superfamily/Winged helix DNA-binding domain"/>
    <property type="match status" value="1"/>
</dbReference>
<dbReference type="STRING" id="1891926.Fuma_02849"/>
<dbReference type="OrthoDB" id="1056775at2"/>
<dbReference type="InterPro" id="IPR014284">
    <property type="entry name" value="RNA_pol_sigma-70_dom"/>
</dbReference>
<dbReference type="GO" id="GO:0003677">
    <property type="term" value="F:DNA binding"/>
    <property type="evidence" value="ECO:0007669"/>
    <property type="project" value="UniProtKB-KW"/>
</dbReference>
<dbReference type="PANTHER" id="PTHR43133:SF8">
    <property type="entry name" value="RNA POLYMERASE SIGMA FACTOR HI_1459-RELATED"/>
    <property type="match status" value="1"/>
</dbReference>
<keyword evidence="4" id="KW-0804">Transcription</keyword>
<dbReference type="Gene3D" id="1.10.1740.10">
    <property type="match status" value="1"/>
</dbReference>
<dbReference type="InterPro" id="IPR039425">
    <property type="entry name" value="RNA_pol_sigma-70-like"/>
</dbReference>
<dbReference type="InterPro" id="IPR036388">
    <property type="entry name" value="WH-like_DNA-bd_sf"/>
</dbReference>
<dbReference type="NCBIfam" id="TIGR02937">
    <property type="entry name" value="sigma70-ECF"/>
    <property type="match status" value="1"/>
</dbReference>
<dbReference type="Proteomes" id="UP000187735">
    <property type="component" value="Chromosome"/>
</dbReference>
<sequence>MHEIEQQNVEESNFVQRNERLLGAEFLAMKANVNERLGIKVDSRQSKGAAVSDNAVGMTIGQSELHPHTYRIVDSGFRKYKPQTDIDAYAQTLSLADVKWAGSVRKDNVAAKALLNLIQNDVRAVTLKHSGQNRATDSVLDNLPSHVFAAGESGLPRIEEFRGRSCLRTWLCGIARNLAINETAKAANKINVSLNQGESGMLDPVAPEISAASIPPELSALATPLLNAVSDAVKELSPRQRIAFQLVYLVRKPQNEVARLLNCTAAAVSQNLGAARRTVAESTAQAIRKFSEHTNLKETTVQQFVLDFLMHFQLLDQPQTIENQATDPEILRDFVESFLRQYLEND</sequence>
<evidence type="ECO:0000256" key="3">
    <source>
        <dbReference type="ARBA" id="ARBA00023125"/>
    </source>
</evidence>
<evidence type="ECO:0000259" key="5">
    <source>
        <dbReference type="Pfam" id="PF08281"/>
    </source>
</evidence>
<dbReference type="InterPro" id="IPR013249">
    <property type="entry name" value="RNA_pol_sigma70_r4_t2"/>
</dbReference>
<dbReference type="SUPFAM" id="SSF88659">
    <property type="entry name" value="Sigma3 and sigma4 domains of RNA polymerase sigma factors"/>
    <property type="match status" value="1"/>
</dbReference>
<dbReference type="GO" id="GO:0006352">
    <property type="term" value="P:DNA-templated transcription initiation"/>
    <property type="evidence" value="ECO:0007669"/>
    <property type="project" value="InterPro"/>
</dbReference>
<keyword evidence="1" id="KW-0805">Transcription regulation</keyword>
<protein>
    <submittedName>
        <fullName evidence="6">RNA polymerase sigma factor</fullName>
    </submittedName>
</protein>
<keyword evidence="7" id="KW-1185">Reference proteome</keyword>
<proteinExistence type="predicted"/>
<dbReference type="GO" id="GO:0016987">
    <property type="term" value="F:sigma factor activity"/>
    <property type="evidence" value="ECO:0007669"/>
    <property type="project" value="UniProtKB-KW"/>
</dbReference>
<keyword evidence="2" id="KW-0731">Sigma factor</keyword>
<accession>A0A1P8WGR4</accession>
<evidence type="ECO:0000313" key="6">
    <source>
        <dbReference type="EMBL" id="APZ93232.1"/>
    </source>
</evidence>